<name>A0AAX2A290_9BACL</name>
<proteinExistence type="predicted"/>
<dbReference type="Proteomes" id="UP000286434">
    <property type="component" value="Unassembled WGS sequence"/>
</dbReference>
<dbReference type="EMBL" id="SBBW01000017">
    <property type="protein sequence ID" value="RWU14099.1"/>
    <property type="molecule type" value="Genomic_DNA"/>
</dbReference>
<evidence type="ECO:0000313" key="3">
    <source>
        <dbReference type="Proteomes" id="UP000286434"/>
    </source>
</evidence>
<comment type="caution">
    <text evidence="2">The sequence shown here is derived from an EMBL/GenBank/DDBJ whole genome shotgun (WGS) entry which is preliminary data.</text>
</comment>
<feature type="region of interest" description="Disordered" evidence="1">
    <location>
        <begin position="75"/>
        <end position="105"/>
    </location>
</feature>
<evidence type="ECO:0000256" key="1">
    <source>
        <dbReference type="SAM" id="MobiDB-lite"/>
    </source>
</evidence>
<dbReference type="AlphaFoldDB" id="A0AAX2A290"/>
<protein>
    <recommendedName>
        <fullName evidence="4">XRE family transcriptional regulator</fullName>
    </recommendedName>
</protein>
<gene>
    <name evidence="2" type="ORF">EA138_06405</name>
</gene>
<organism evidence="2 3">
    <name type="scientific">Anoxybacillus flavithermus</name>
    <dbReference type="NCBI Taxonomy" id="33934"/>
    <lineage>
        <taxon>Bacteria</taxon>
        <taxon>Bacillati</taxon>
        <taxon>Bacillota</taxon>
        <taxon>Bacilli</taxon>
        <taxon>Bacillales</taxon>
        <taxon>Anoxybacillaceae</taxon>
        <taxon>Anoxybacillus</taxon>
    </lineage>
</organism>
<evidence type="ECO:0000313" key="2">
    <source>
        <dbReference type="EMBL" id="RWU14099.1"/>
    </source>
</evidence>
<reference evidence="2 3" key="1">
    <citation type="submission" date="2019-01" db="EMBL/GenBank/DDBJ databases">
        <title>Anoxybacillus flavithermus in powdered infant formula.</title>
        <authorList>
            <person name="Rhee M.S."/>
            <person name="Choi I.-G."/>
            <person name="Cho T.J."/>
            <person name="Park B."/>
        </authorList>
    </citation>
    <scope>NUCLEOTIDE SEQUENCE [LARGE SCALE GENOMIC DNA]</scope>
    <source>
        <strain evidence="2 3">FHS-PPAM212</strain>
    </source>
</reference>
<accession>A0AAX2A290</accession>
<sequence length="105" mass="12259">MQLEIRFKNLSKHTIRGGNSMAVDKKVLHEMIEQLSESDQKSAYEFLLHLLQRSKKDHKWWDEVEEVSEEEALLTEEEKRQLQGDEGYVTGGDAKREFGLQVDLP</sequence>
<evidence type="ECO:0008006" key="4">
    <source>
        <dbReference type="Google" id="ProtNLM"/>
    </source>
</evidence>